<keyword evidence="4" id="KW-1003">Cell membrane</keyword>
<evidence type="ECO:0000256" key="5">
    <source>
        <dbReference type="ARBA" id="ARBA00022692"/>
    </source>
</evidence>
<dbReference type="InterPro" id="IPR002657">
    <property type="entry name" value="BilAc:Na_symport/Acr3"/>
</dbReference>
<dbReference type="GO" id="GO:0005886">
    <property type="term" value="C:plasma membrane"/>
    <property type="evidence" value="ECO:0007669"/>
    <property type="project" value="UniProtKB-SubCell"/>
</dbReference>
<reference evidence="10 11" key="1">
    <citation type="submission" date="2014-04" db="EMBL/GenBank/DDBJ databases">
        <authorList>
            <consortium name="DOE Joint Genome Institute"/>
            <person name="Kuo A."/>
            <person name="Girlanda M."/>
            <person name="Perotto S."/>
            <person name="Kohler A."/>
            <person name="Nagy L.G."/>
            <person name="Floudas D."/>
            <person name="Copeland A."/>
            <person name="Barry K.W."/>
            <person name="Cichocki N."/>
            <person name="Veneault-Fourrey C."/>
            <person name="LaButti K."/>
            <person name="Lindquist E.A."/>
            <person name="Lipzen A."/>
            <person name="Lundell T."/>
            <person name="Morin E."/>
            <person name="Murat C."/>
            <person name="Sun H."/>
            <person name="Tunlid A."/>
            <person name="Henrissat B."/>
            <person name="Grigoriev I.V."/>
            <person name="Hibbett D.S."/>
            <person name="Martin F."/>
            <person name="Nordberg H.P."/>
            <person name="Cantor M.N."/>
            <person name="Hua S.X."/>
        </authorList>
    </citation>
    <scope>NUCLEOTIDE SEQUENCE [LARGE SCALE GENOMIC DNA]</scope>
    <source>
        <strain evidence="10 11">MUT 4182</strain>
    </source>
</reference>
<dbReference type="GO" id="GO:0015104">
    <property type="term" value="F:antimonite transmembrane transporter activity"/>
    <property type="evidence" value="ECO:0007669"/>
    <property type="project" value="TreeGrafter"/>
</dbReference>
<dbReference type="EMBL" id="KN822988">
    <property type="protein sequence ID" value="KIO28977.1"/>
    <property type="molecule type" value="Genomic_DNA"/>
</dbReference>
<keyword evidence="3" id="KW-0813">Transport</keyword>
<organism evidence="10 11">
    <name type="scientific">Tulasnella calospora MUT 4182</name>
    <dbReference type="NCBI Taxonomy" id="1051891"/>
    <lineage>
        <taxon>Eukaryota</taxon>
        <taxon>Fungi</taxon>
        <taxon>Dikarya</taxon>
        <taxon>Basidiomycota</taxon>
        <taxon>Agaricomycotina</taxon>
        <taxon>Agaricomycetes</taxon>
        <taxon>Cantharellales</taxon>
        <taxon>Tulasnellaceae</taxon>
        <taxon>Tulasnella</taxon>
    </lineage>
</organism>
<dbReference type="GO" id="GO:0015105">
    <property type="term" value="F:arsenite transmembrane transporter activity"/>
    <property type="evidence" value="ECO:0007669"/>
    <property type="project" value="TreeGrafter"/>
</dbReference>
<feature type="transmembrane region" description="Helical" evidence="9">
    <location>
        <begin position="274"/>
        <end position="296"/>
    </location>
</feature>
<comment type="similarity">
    <text evidence="2">Belongs to the arsenical resistance-3 (ACR3) (TC 2.A.59) family.</text>
</comment>
<feature type="transmembrane region" description="Helical" evidence="9">
    <location>
        <begin position="93"/>
        <end position="111"/>
    </location>
</feature>
<dbReference type="AlphaFoldDB" id="A0A0C3M5P7"/>
<dbReference type="Proteomes" id="UP000054248">
    <property type="component" value="Unassembled WGS sequence"/>
</dbReference>
<evidence type="ECO:0000256" key="3">
    <source>
        <dbReference type="ARBA" id="ARBA00022448"/>
    </source>
</evidence>
<keyword evidence="7 9" id="KW-1133">Transmembrane helix</keyword>
<dbReference type="PANTHER" id="PTHR43057:SF1">
    <property type="entry name" value="ARSENICAL-RESISTANCE PROTEIN 3"/>
    <property type="match status" value="1"/>
</dbReference>
<dbReference type="InterPro" id="IPR004706">
    <property type="entry name" value="Arsenical-R_Acr3"/>
</dbReference>
<comment type="subcellular location">
    <subcellularLocation>
        <location evidence="1">Cell membrane</location>
        <topology evidence="1">Multi-pass membrane protein</topology>
    </subcellularLocation>
</comment>
<gene>
    <name evidence="10" type="ORF">M407DRAFT_242788</name>
</gene>
<dbReference type="GO" id="GO:0046685">
    <property type="term" value="P:response to arsenic-containing substance"/>
    <property type="evidence" value="ECO:0007669"/>
    <property type="project" value="UniProtKB-KW"/>
</dbReference>
<evidence type="ECO:0000256" key="6">
    <source>
        <dbReference type="ARBA" id="ARBA00022849"/>
    </source>
</evidence>
<dbReference type="HOGENOM" id="CLU_022869_0_0_1"/>
<reference evidence="11" key="2">
    <citation type="submission" date="2015-01" db="EMBL/GenBank/DDBJ databases">
        <title>Evolutionary Origins and Diversification of the Mycorrhizal Mutualists.</title>
        <authorList>
            <consortium name="DOE Joint Genome Institute"/>
            <consortium name="Mycorrhizal Genomics Consortium"/>
            <person name="Kohler A."/>
            <person name="Kuo A."/>
            <person name="Nagy L.G."/>
            <person name="Floudas D."/>
            <person name="Copeland A."/>
            <person name="Barry K.W."/>
            <person name="Cichocki N."/>
            <person name="Veneault-Fourrey C."/>
            <person name="LaButti K."/>
            <person name="Lindquist E.A."/>
            <person name="Lipzen A."/>
            <person name="Lundell T."/>
            <person name="Morin E."/>
            <person name="Murat C."/>
            <person name="Riley R."/>
            <person name="Ohm R."/>
            <person name="Sun H."/>
            <person name="Tunlid A."/>
            <person name="Henrissat B."/>
            <person name="Grigoriev I.V."/>
            <person name="Hibbett D.S."/>
            <person name="Martin F."/>
        </authorList>
    </citation>
    <scope>NUCLEOTIDE SEQUENCE [LARGE SCALE GENOMIC DNA]</scope>
    <source>
        <strain evidence="11">MUT 4182</strain>
    </source>
</reference>
<evidence type="ECO:0000256" key="2">
    <source>
        <dbReference type="ARBA" id="ARBA00010110"/>
    </source>
</evidence>
<feature type="transmembrane region" description="Helical" evidence="9">
    <location>
        <begin position="308"/>
        <end position="333"/>
    </location>
</feature>
<feature type="transmembrane region" description="Helical" evidence="9">
    <location>
        <begin position="244"/>
        <end position="262"/>
    </location>
</feature>
<keyword evidence="11" id="KW-1185">Reference proteome</keyword>
<dbReference type="Gene3D" id="1.20.1530.20">
    <property type="match status" value="1"/>
</dbReference>
<evidence type="ECO:0000256" key="4">
    <source>
        <dbReference type="ARBA" id="ARBA00022475"/>
    </source>
</evidence>
<dbReference type="FunFam" id="1.20.1530.20:FF:000009">
    <property type="entry name" value="Arsenite transporter, ACR3 family"/>
    <property type="match status" value="1"/>
</dbReference>
<dbReference type="GO" id="GO:0015297">
    <property type="term" value="F:antiporter activity"/>
    <property type="evidence" value="ECO:0007669"/>
    <property type="project" value="InterPro"/>
</dbReference>
<evidence type="ECO:0000313" key="10">
    <source>
        <dbReference type="EMBL" id="KIO28977.1"/>
    </source>
</evidence>
<proteinExistence type="inferred from homology"/>
<evidence type="ECO:0000256" key="7">
    <source>
        <dbReference type="ARBA" id="ARBA00022989"/>
    </source>
</evidence>
<accession>A0A0C3M5P7</accession>
<protein>
    <submittedName>
        <fullName evidence="10">Uncharacterized protein</fullName>
    </submittedName>
</protein>
<evidence type="ECO:0000256" key="8">
    <source>
        <dbReference type="ARBA" id="ARBA00023136"/>
    </source>
</evidence>
<evidence type="ECO:0000313" key="11">
    <source>
        <dbReference type="Proteomes" id="UP000054248"/>
    </source>
</evidence>
<dbReference type="STRING" id="1051891.A0A0C3M5P7"/>
<keyword evidence="6" id="KW-0059">Arsenical resistance</keyword>
<dbReference type="NCBIfam" id="TIGR00832">
    <property type="entry name" value="acr3"/>
    <property type="match status" value="1"/>
</dbReference>
<dbReference type="InterPro" id="IPR038770">
    <property type="entry name" value="Na+/solute_symporter_sf"/>
</dbReference>
<feature type="transmembrane region" description="Helical" evidence="9">
    <location>
        <begin position="378"/>
        <end position="402"/>
    </location>
</feature>
<feature type="transmembrane region" description="Helical" evidence="9">
    <location>
        <begin position="197"/>
        <end position="223"/>
    </location>
</feature>
<feature type="transmembrane region" description="Helical" evidence="9">
    <location>
        <begin position="170"/>
        <end position="191"/>
    </location>
</feature>
<dbReference type="PANTHER" id="PTHR43057">
    <property type="entry name" value="ARSENITE EFFLUX TRANSPORTER"/>
    <property type="match status" value="1"/>
</dbReference>
<keyword evidence="8 9" id="KW-0472">Membrane</keyword>
<dbReference type="Pfam" id="PF01758">
    <property type="entry name" value="SBF"/>
    <property type="match status" value="1"/>
</dbReference>
<sequence>MELEPVTDPNTTPLFRPDCRACTFCDGLRSFDEEDDGSPTEKATATPASTTGLFKSLSFLDRYLAIFILLAMITGILLGIYAEHSVRKAFNGAQWEGVSIPVLIGLLLMMWPVLTKVQYESLPAVFSTRKIWIHIGISFVLNWIVAPFIMLGLAWATLPEASLERERKGVILVGIARCIAMVLIWSGLAQGDAEYCAILVCINSLLQIVLFSPYALLFVNILGSNPGSTGPLLHLKYSHVSTSVGIYLGIPLAAGICTRFTLKRSLKPAAFASFLKWFGPVALLGLLYTIIVLFANQGKRIADNIGSVFRIFVPLVLYFVIVWSTTFFSLYYLSRRRFSDSLGGYDKAVVQSFTAGSNNFELAIAVAIANFGTESPEALAATIGPLVEVPVLLALTYLALWLRTRLRWTGEIVLELSLLPWKGCDWLISTNKR</sequence>
<feature type="transmembrane region" description="Helical" evidence="9">
    <location>
        <begin position="131"/>
        <end position="158"/>
    </location>
</feature>
<keyword evidence="5 9" id="KW-0812">Transmembrane</keyword>
<name>A0A0C3M5P7_9AGAM</name>
<dbReference type="OrthoDB" id="187348at2759"/>
<evidence type="ECO:0000256" key="9">
    <source>
        <dbReference type="SAM" id="Phobius"/>
    </source>
</evidence>
<evidence type="ECO:0000256" key="1">
    <source>
        <dbReference type="ARBA" id="ARBA00004651"/>
    </source>
</evidence>
<feature type="transmembrane region" description="Helical" evidence="9">
    <location>
        <begin position="63"/>
        <end position="81"/>
    </location>
</feature>